<reference evidence="2" key="1">
    <citation type="journal article" date="1999" name="Methods Enzymol.">
        <title>High-efficiency full-length cDNA cloning.</title>
        <authorList>
            <person name="Carninci P."/>
            <person name="Hayashizaki Y."/>
        </authorList>
    </citation>
    <scope>NUCLEOTIDE SEQUENCE</scope>
    <source>
        <strain evidence="2">C57BL/6J</strain>
    </source>
</reference>
<reference evidence="2" key="6">
    <citation type="submission" date="2004-04" db="EMBL/GenBank/DDBJ databases">
        <authorList>
            <person name="Arakawa T."/>
            <person name="Carninci P."/>
            <person name="Fukuda S."/>
            <person name="Hashizume W."/>
            <person name="Hayashida K."/>
            <person name="Hori F."/>
            <person name="Iida J."/>
            <person name="Imamura K."/>
            <person name="Imotani K."/>
            <person name="Itoh M."/>
            <person name="Kanagawa S."/>
            <person name="Kawai J."/>
            <person name="Kojima M."/>
            <person name="Konno H."/>
            <person name="Murata M."/>
            <person name="Nakamura M."/>
            <person name="Ninomiya N."/>
            <person name="Nishiyori H."/>
            <person name="Nomura K."/>
            <person name="Ohno M."/>
            <person name="Sakazume N."/>
            <person name="Sano H."/>
            <person name="Sasaki D."/>
            <person name="Shibata K."/>
            <person name="Shiraki T."/>
            <person name="Tagami M."/>
            <person name="Tagami Y."/>
            <person name="Waki K."/>
            <person name="Watahiki A."/>
            <person name="Muramatsu M."/>
            <person name="Hayashizaki Y."/>
        </authorList>
    </citation>
    <scope>NUCLEOTIDE SEQUENCE</scope>
    <source>
        <strain evidence="2">C57BL/6J</strain>
    </source>
</reference>
<sequence>MKFPFCWRMTVSAYEGIHDHEEFNSFSLSTNRQSFLVCNSLLSCNLILILTLLWVIVPGPTLGRLWLSRLPYFRCQLQTPRSFYMCFSLLDCKLIFP</sequence>
<feature type="transmembrane region" description="Helical" evidence="1">
    <location>
        <begin position="35"/>
        <end position="57"/>
    </location>
</feature>
<keyword evidence="1" id="KW-0472">Membrane</keyword>
<reference evidence="2" key="7">
    <citation type="journal article" date="2005" name="Science">
        <title>The Transcriptional Landscape of the Mammalian Genome.</title>
        <authorList>
            <consortium name="The FANTOM Consortium"/>
            <consortium name="Riken Genome Exploration Research Group and Genome Science Group (Genome Network Project Core Group)"/>
        </authorList>
    </citation>
    <scope>NUCLEOTIDE SEQUENCE</scope>
    <source>
        <strain evidence="2">C57BL/6J</strain>
    </source>
</reference>
<dbReference type="AlphaFoldDB" id="Q3TB76"/>
<reference evidence="2" key="4">
    <citation type="journal article" date="2001" name="Nature">
        <title>Functional annotation of a full-length mouse cDNA collection.</title>
        <authorList>
            <consortium name="The RIKEN Genome Exploration Research Group Phase II Team and the FANTOM Consortium"/>
        </authorList>
    </citation>
    <scope>NUCLEOTIDE SEQUENCE</scope>
    <source>
        <strain evidence="2">C57BL/6J</strain>
    </source>
</reference>
<accession>Q3TB76</accession>
<name>Q3TB76_MOUSE</name>
<reference evidence="2" key="3">
    <citation type="journal article" date="2000" name="Genome Res.">
        <title>RIKEN integrated sequence analysis (RISA) system--384-format sequencing pipeline with 384 multicapillary sequencer.</title>
        <authorList>
            <person name="Shibata K."/>
            <person name="Itoh M."/>
            <person name="Aizawa K."/>
            <person name="Nagaoka S."/>
            <person name="Sasaki N."/>
            <person name="Carninci P."/>
            <person name="Konno H."/>
            <person name="Akiyama J."/>
            <person name="Nishi K."/>
            <person name="Kitsunai T."/>
            <person name="Tashiro H."/>
            <person name="Itoh M."/>
            <person name="Sumi N."/>
            <person name="Ishii Y."/>
            <person name="Nakamura S."/>
            <person name="Hazama M."/>
            <person name="Nishine T."/>
            <person name="Harada A."/>
            <person name="Yamamoto R."/>
            <person name="Matsumoto H."/>
            <person name="Sakaguchi S."/>
            <person name="Ikegami T."/>
            <person name="Kashiwagi K."/>
            <person name="Fujiwake S."/>
            <person name="Inoue K."/>
            <person name="Togawa Y."/>
            <person name="Izawa M."/>
            <person name="Ohara E."/>
            <person name="Watahiki M."/>
            <person name="Yoneda Y."/>
            <person name="Ishikawa T."/>
            <person name="Ozawa K."/>
            <person name="Tanaka T."/>
            <person name="Matsuura S."/>
            <person name="Kawai J."/>
            <person name="Okazaki Y."/>
            <person name="Muramatsu M."/>
            <person name="Inoue Y."/>
            <person name="Kira A."/>
            <person name="Hayashizaki Y."/>
        </authorList>
    </citation>
    <scope>NUCLEOTIDE SEQUENCE</scope>
    <source>
        <strain evidence="2">C57BL/6J</strain>
    </source>
</reference>
<evidence type="ECO:0000313" key="2">
    <source>
        <dbReference type="EMBL" id="BAE42438.1"/>
    </source>
</evidence>
<keyword evidence="1" id="KW-1133">Transmembrane helix</keyword>
<protein>
    <submittedName>
        <fullName evidence="2">Uncharacterized protein</fullName>
    </submittedName>
</protein>
<reference evidence="2" key="2">
    <citation type="journal article" date="2000" name="Genome Res.">
        <title>Normalization and subtraction of cap-trapper-selected cDNAs to prepare full-length cDNA libraries for rapid discovery of new genes.</title>
        <authorList>
            <person name="Carninci P."/>
            <person name="Shibata Y."/>
            <person name="Hayatsu N."/>
            <person name="Sugahara Y."/>
            <person name="Shibata K."/>
            <person name="Itoh M."/>
            <person name="Konno H."/>
            <person name="Okazaki Y."/>
            <person name="Muramatsu M."/>
            <person name="Hayashizaki Y."/>
        </authorList>
    </citation>
    <scope>NUCLEOTIDE SEQUENCE</scope>
    <source>
        <strain evidence="2">C57BL/6J</strain>
    </source>
</reference>
<proteinExistence type="evidence at transcript level"/>
<reference evidence="2" key="5">
    <citation type="journal article" date="2002" name="Nature">
        <title>Analysis of the mouse transcriptome based on functional annotation of 60,770 full-length cDNAs.</title>
        <authorList>
            <consortium name="The FANTOM Consortium and the RIKEN Genome Exploration Research Group Phase I and II Team"/>
        </authorList>
    </citation>
    <scope>NUCLEOTIDE SEQUENCE</scope>
    <source>
        <strain evidence="2">C57BL/6J</strain>
    </source>
</reference>
<dbReference type="AGR" id="MGI:1923969"/>
<gene>
    <name evidence="3" type="primary">Kansl1</name>
    <name evidence="3" type="synonym">1700081L11Rik</name>
</gene>
<evidence type="ECO:0000256" key="1">
    <source>
        <dbReference type="SAM" id="Phobius"/>
    </source>
</evidence>
<dbReference type="MGI" id="MGI:1923969">
    <property type="gene designation" value="Kansl1"/>
</dbReference>
<evidence type="ECO:0000313" key="3">
    <source>
        <dbReference type="MGI" id="MGI:1923969"/>
    </source>
</evidence>
<keyword evidence="1" id="KW-0812">Transmembrane</keyword>
<dbReference type="EMBL" id="AK171412">
    <property type="protein sequence ID" value="BAE42438.1"/>
    <property type="molecule type" value="mRNA"/>
</dbReference>
<organism evidence="2">
    <name type="scientific">Mus musculus</name>
    <name type="common">Mouse</name>
    <dbReference type="NCBI Taxonomy" id="10090"/>
    <lineage>
        <taxon>Eukaryota</taxon>
        <taxon>Metazoa</taxon>
        <taxon>Chordata</taxon>
        <taxon>Craniata</taxon>
        <taxon>Vertebrata</taxon>
        <taxon>Euteleostomi</taxon>
        <taxon>Mammalia</taxon>
        <taxon>Eutheria</taxon>
        <taxon>Euarchontoglires</taxon>
        <taxon>Glires</taxon>
        <taxon>Rodentia</taxon>
        <taxon>Myomorpha</taxon>
        <taxon>Muroidea</taxon>
        <taxon>Muridae</taxon>
        <taxon>Murinae</taxon>
        <taxon>Mus</taxon>
        <taxon>Mus</taxon>
    </lineage>
</organism>
<reference evidence="2" key="8">
    <citation type="journal article" date="2005" name="Science">
        <title>Antisense Transcription in the Mammalian Transcriptome.</title>
        <authorList>
            <consortium name="RIKEN Genome Exploration Research Group and Genome Science Group (Genome Network Project Core Group) and the FANTOM Consortium"/>
        </authorList>
    </citation>
    <scope>NUCLEOTIDE SEQUENCE</scope>
    <source>
        <strain evidence="2">C57BL/6J</strain>
    </source>
</reference>